<proteinExistence type="predicted"/>
<name>A0ABN3N1H7_9ACTN</name>
<evidence type="ECO:0000313" key="3">
    <source>
        <dbReference type="Proteomes" id="UP001501721"/>
    </source>
</evidence>
<evidence type="ECO:0000256" key="1">
    <source>
        <dbReference type="SAM" id="MobiDB-lite"/>
    </source>
</evidence>
<gene>
    <name evidence="2" type="ORF">GCM10010422_76160</name>
</gene>
<keyword evidence="3" id="KW-1185">Reference proteome</keyword>
<dbReference type="Proteomes" id="UP001501721">
    <property type="component" value="Unassembled WGS sequence"/>
</dbReference>
<reference evidence="2 3" key="1">
    <citation type="journal article" date="2019" name="Int. J. Syst. Evol. Microbiol.">
        <title>The Global Catalogue of Microorganisms (GCM) 10K type strain sequencing project: providing services to taxonomists for standard genome sequencing and annotation.</title>
        <authorList>
            <consortium name="The Broad Institute Genomics Platform"/>
            <consortium name="The Broad Institute Genome Sequencing Center for Infectious Disease"/>
            <person name="Wu L."/>
            <person name="Ma J."/>
        </authorList>
    </citation>
    <scope>NUCLEOTIDE SEQUENCE [LARGE SCALE GENOMIC DNA]</scope>
    <source>
        <strain evidence="2 3">JCM 6923</strain>
    </source>
</reference>
<protein>
    <submittedName>
        <fullName evidence="2">Uncharacterized protein</fullName>
    </submittedName>
</protein>
<accession>A0ABN3N1H7</accession>
<comment type="caution">
    <text evidence="2">The sequence shown here is derived from an EMBL/GenBank/DDBJ whole genome shotgun (WGS) entry which is preliminary data.</text>
</comment>
<dbReference type="EMBL" id="BAAATL010000056">
    <property type="protein sequence ID" value="GAA2512731.1"/>
    <property type="molecule type" value="Genomic_DNA"/>
</dbReference>
<evidence type="ECO:0000313" key="2">
    <source>
        <dbReference type="EMBL" id="GAA2512731.1"/>
    </source>
</evidence>
<organism evidence="2 3">
    <name type="scientific">Streptomyces graminearus</name>
    <dbReference type="NCBI Taxonomy" id="284030"/>
    <lineage>
        <taxon>Bacteria</taxon>
        <taxon>Bacillati</taxon>
        <taxon>Actinomycetota</taxon>
        <taxon>Actinomycetes</taxon>
        <taxon>Kitasatosporales</taxon>
        <taxon>Streptomycetaceae</taxon>
        <taxon>Streptomyces</taxon>
    </lineage>
</organism>
<sequence length="71" mass="7802">MTMSGVPPQAGGGSWVMVPDTVFPLRRAAPWPRDFPTSGEPVGGFHMNGDMNGEMKADRNRPYASRKRSRP</sequence>
<feature type="region of interest" description="Disordered" evidence="1">
    <location>
        <begin position="29"/>
        <end position="71"/>
    </location>
</feature>